<dbReference type="PROSITE" id="PS51085">
    <property type="entry name" value="2FE2S_FER_2"/>
    <property type="match status" value="1"/>
</dbReference>
<name>A0ABP8KQ69_9MICO</name>
<dbReference type="InterPro" id="IPR006963">
    <property type="entry name" value="Mopterin_OxRdtase_4Fe-4S_dom"/>
</dbReference>
<dbReference type="PROSITE" id="PS00641">
    <property type="entry name" value="COMPLEX1_75K_1"/>
    <property type="match status" value="1"/>
</dbReference>
<proteinExistence type="inferred from homology"/>
<gene>
    <name evidence="15" type="ORF">GCM10023168_34170</name>
</gene>
<evidence type="ECO:0000313" key="15">
    <source>
        <dbReference type="EMBL" id="GAA4412405.1"/>
    </source>
</evidence>
<dbReference type="PROSITE" id="PS00642">
    <property type="entry name" value="COMPLEX1_75K_2"/>
    <property type="match status" value="1"/>
</dbReference>
<evidence type="ECO:0000256" key="11">
    <source>
        <dbReference type="SAM" id="MobiDB-lite"/>
    </source>
</evidence>
<dbReference type="Gene3D" id="3.30.70.20">
    <property type="match status" value="1"/>
</dbReference>
<reference evidence="16" key="1">
    <citation type="journal article" date="2019" name="Int. J. Syst. Evol. Microbiol.">
        <title>The Global Catalogue of Microorganisms (GCM) 10K type strain sequencing project: providing services to taxonomists for standard genome sequencing and annotation.</title>
        <authorList>
            <consortium name="The Broad Institute Genomics Platform"/>
            <consortium name="The Broad Institute Genome Sequencing Center for Infectious Disease"/>
            <person name="Wu L."/>
            <person name="Ma J."/>
        </authorList>
    </citation>
    <scope>NUCLEOTIDE SEQUENCE [LARGE SCALE GENOMIC DNA]</scope>
    <source>
        <strain evidence="16">JCM 17809</strain>
    </source>
</reference>
<dbReference type="InterPro" id="IPR010228">
    <property type="entry name" value="NADH_UbQ_OxRdtase_Gsu"/>
</dbReference>
<dbReference type="NCBIfam" id="NF005895">
    <property type="entry name" value="PRK07860.1"/>
    <property type="match status" value="1"/>
</dbReference>
<dbReference type="PROSITE" id="PS51839">
    <property type="entry name" value="4FE4S_HC3"/>
    <property type="match status" value="1"/>
</dbReference>
<dbReference type="CDD" id="cd00207">
    <property type="entry name" value="fer2"/>
    <property type="match status" value="1"/>
</dbReference>
<dbReference type="InterPro" id="IPR019574">
    <property type="entry name" value="NADH_UbQ_OxRdtase_Gsu_4Fe4S-bd"/>
</dbReference>
<dbReference type="EMBL" id="BAABGM010000025">
    <property type="protein sequence ID" value="GAA4412405.1"/>
    <property type="molecule type" value="Genomic_DNA"/>
</dbReference>
<dbReference type="SUPFAM" id="SSF53706">
    <property type="entry name" value="Formate dehydrogenase/DMSO reductase, domains 1-3"/>
    <property type="match status" value="1"/>
</dbReference>
<dbReference type="InterPro" id="IPR000283">
    <property type="entry name" value="NADH_UbQ_OxRdtase_75kDa_su_CS"/>
</dbReference>
<accession>A0ABP8KQ69</accession>
<dbReference type="Gene3D" id="3.40.228.10">
    <property type="entry name" value="Dimethylsulfoxide Reductase, domain 2"/>
    <property type="match status" value="1"/>
</dbReference>
<comment type="cofactor">
    <cofactor evidence="1 10">
        <name>[4Fe-4S] cluster</name>
        <dbReference type="ChEBI" id="CHEBI:49883"/>
    </cofactor>
</comment>
<dbReference type="InterPro" id="IPR050123">
    <property type="entry name" value="Prok_molybdopt-oxidoreductase"/>
</dbReference>
<dbReference type="Pfam" id="PF13510">
    <property type="entry name" value="Fer2_4"/>
    <property type="match status" value="1"/>
</dbReference>
<evidence type="ECO:0000256" key="1">
    <source>
        <dbReference type="ARBA" id="ARBA00001966"/>
    </source>
</evidence>
<dbReference type="Gene3D" id="3.10.20.740">
    <property type="match status" value="1"/>
</dbReference>
<evidence type="ECO:0000256" key="10">
    <source>
        <dbReference type="RuleBase" id="RU003525"/>
    </source>
</evidence>
<dbReference type="SMART" id="SM00929">
    <property type="entry name" value="NADH-G_4Fe-4S_3"/>
    <property type="match status" value="1"/>
</dbReference>
<dbReference type="PANTHER" id="PTHR43105:SF12">
    <property type="entry name" value="NADH-QUINONE OXIDOREDUCTASE SUBUNIT G"/>
    <property type="match status" value="1"/>
</dbReference>
<dbReference type="Pfam" id="PF22151">
    <property type="entry name" value="Fer4_NDSU1"/>
    <property type="match status" value="1"/>
</dbReference>
<comment type="function">
    <text evidence="10">NDH-1 shuttles electrons from NADH, via FMN and iron-sulfur (Fe-S) centers, to quinones in the respiratory chain. Couples the redox reaction to proton translocation (for every two electrons transferred, four hydrogen ions are translocated across the cytoplasmic membrane), and thus conserves the redox energy in a proton gradient.</text>
</comment>
<sequence length="547" mass="57621">MTTTPDKTASAAPAAPAAPAATDLVTLTIDDREVSVPKGTLIIRAAETAGIEIPRFCDHPLLDPVGACRQCLVEVWMPGRPGPDGEPGEPTQMQGPPGRMKPQASCTMTVAPGMVVKTQYTSPGADKAQHGIMEFLLINHPLDCPVCDKGGECPLQNQAMSNGRSTSRFEDVKRTYPKPINISSQVLLDRERCVLCARCTRFSDQVAGDPFIALVERGALQQVGIYEEKPFESYFSGNTVQICPVGALTGAAYRFRARPFDLVSTPSVCEHCASGCAQRTDHRRGTVLRRLAQNDPTVNEEWNCDKGRWAFAYTSVGDRLELPLVRGDDGELRVASWREALETAAAGLRAASSAAVLVGGRVSAEDAYAYGKFARTVLGTNDVDFRARPHSAEEADFLASAVVGTGPGPDGTQGGAVTYADLEQATTVLLVGLEPEDESPILFLRLRKAFRKHHTTVYAVAPVATRGLAKTGGTLIPTAPGTEPEVLRALAEGSGSDVVSAAGAALREGAVVLVGERLAMVPGALSAAAALAEATGAPPRVGAAPGR</sequence>
<dbReference type="InterPro" id="IPR001041">
    <property type="entry name" value="2Fe-2S_ferredoxin-type"/>
</dbReference>
<evidence type="ECO:0000256" key="7">
    <source>
        <dbReference type="ARBA" id="ARBA00023014"/>
    </source>
</evidence>
<dbReference type="InterPro" id="IPR006656">
    <property type="entry name" value="Mopterin_OxRdtase"/>
</dbReference>
<feature type="domain" description="4Fe-4S His(Cys)3-ligated-type" evidence="14">
    <location>
        <begin position="124"/>
        <end position="163"/>
    </location>
</feature>
<evidence type="ECO:0000256" key="2">
    <source>
        <dbReference type="ARBA" id="ARBA00005404"/>
    </source>
</evidence>
<dbReference type="SUPFAM" id="SSF54292">
    <property type="entry name" value="2Fe-2S ferredoxin-like"/>
    <property type="match status" value="1"/>
</dbReference>
<keyword evidence="10" id="KW-0001">2Fe-2S</keyword>
<evidence type="ECO:0000313" key="16">
    <source>
        <dbReference type="Proteomes" id="UP001500945"/>
    </source>
</evidence>
<evidence type="ECO:0000256" key="3">
    <source>
        <dbReference type="ARBA" id="ARBA00022485"/>
    </source>
</evidence>
<comment type="similarity">
    <text evidence="2 10">Belongs to the complex I 75 kDa subunit family.</text>
</comment>
<protein>
    <recommendedName>
        <fullName evidence="10">NADH-quinone oxidoreductase</fullName>
        <ecNumber evidence="10">7.1.1.-</ecNumber>
    </recommendedName>
</protein>
<evidence type="ECO:0000259" key="13">
    <source>
        <dbReference type="PROSITE" id="PS51669"/>
    </source>
</evidence>
<evidence type="ECO:0000256" key="8">
    <source>
        <dbReference type="ARBA" id="ARBA00023027"/>
    </source>
</evidence>
<dbReference type="NCBIfam" id="TIGR01973">
    <property type="entry name" value="NuoG"/>
    <property type="match status" value="1"/>
</dbReference>
<evidence type="ECO:0000256" key="9">
    <source>
        <dbReference type="ARBA" id="ARBA00047712"/>
    </source>
</evidence>
<comment type="catalytic activity">
    <reaction evidence="9 10">
        <text>a quinone + NADH + 5 H(+)(in) = a quinol + NAD(+) + 4 H(+)(out)</text>
        <dbReference type="Rhea" id="RHEA:57888"/>
        <dbReference type="ChEBI" id="CHEBI:15378"/>
        <dbReference type="ChEBI" id="CHEBI:24646"/>
        <dbReference type="ChEBI" id="CHEBI:57540"/>
        <dbReference type="ChEBI" id="CHEBI:57945"/>
        <dbReference type="ChEBI" id="CHEBI:132124"/>
    </reaction>
</comment>
<feature type="region of interest" description="Disordered" evidence="11">
    <location>
        <begin position="79"/>
        <end position="104"/>
    </location>
</feature>
<keyword evidence="7 10" id="KW-0411">Iron-sulfur</keyword>
<evidence type="ECO:0000256" key="6">
    <source>
        <dbReference type="ARBA" id="ARBA00023004"/>
    </source>
</evidence>
<evidence type="ECO:0000259" key="14">
    <source>
        <dbReference type="PROSITE" id="PS51839"/>
    </source>
</evidence>
<dbReference type="PROSITE" id="PS51669">
    <property type="entry name" value="4FE4S_MOW_BIS_MGD"/>
    <property type="match status" value="1"/>
</dbReference>
<dbReference type="Proteomes" id="UP001500945">
    <property type="component" value="Unassembled WGS sequence"/>
</dbReference>
<comment type="caution">
    <text evidence="15">The sequence shown here is derived from an EMBL/GenBank/DDBJ whole genome shotgun (WGS) entry which is preliminary data.</text>
</comment>
<keyword evidence="16" id="KW-1185">Reference proteome</keyword>
<evidence type="ECO:0000256" key="5">
    <source>
        <dbReference type="ARBA" id="ARBA00022967"/>
    </source>
</evidence>
<dbReference type="Pfam" id="PF10588">
    <property type="entry name" value="NADH-G_4Fe-4S_3"/>
    <property type="match status" value="1"/>
</dbReference>
<keyword evidence="3 10" id="KW-0004">4Fe-4S</keyword>
<dbReference type="Gene3D" id="2.20.25.90">
    <property type="entry name" value="ADC-like domains"/>
    <property type="match status" value="1"/>
</dbReference>
<dbReference type="InterPro" id="IPR036010">
    <property type="entry name" value="2Fe-2S_ferredoxin-like_sf"/>
</dbReference>
<dbReference type="PROSITE" id="PS00643">
    <property type="entry name" value="COMPLEX1_75K_3"/>
    <property type="match status" value="1"/>
</dbReference>
<dbReference type="SUPFAM" id="SSF54862">
    <property type="entry name" value="4Fe-4S ferredoxins"/>
    <property type="match status" value="1"/>
</dbReference>
<dbReference type="Pfam" id="PF22117">
    <property type="entry name" value="Fer4_Nqo3"/>
    <property type="match status" value="1"/>
</dbReference>
<keyword evidence="8 10" id="KW-0520">NAD</keyword>
<keyword evidence="5 10" id="KW-1278">Translocase</keyword>
<evidence type="ECO:0000256" key="4">
    <source>
        <dbReference type="ARBA" id="ARBA00022723"/>
    </source>
</evidence>
<dbReference type="Gene3D" id="3.40.50.740">
    <property type="match status" value="1"/>
</dbReference>
<dbReference type="PANTHER" id="PTHR43105">
    <property type="entry name" value="RESPIRATORY NITRATE REDUCTASE"/>
    <property type="match status" value="1"/>
</dbReference>
<comment type="cofactor">
    <cofactor evidence="10">
        <name>[2Fe-2S] cluster</name>
        <dbReference type="ChEBI" id="CHEBI:190135"/>
    </cofactor>
    <text evidence="10">Binds 1 [2Fe-2S] cluster per subunit.</text>
</comment>
<keyword evidence="10" id="KW-0874">Quinone</keyword>
<evidence type="ECO:0000259" key="12">
    <source>
        <dbReference type="PROSITE" id="PS51085"/>
    </source>
</evidence>
<dbReference type="Pfam" id="PF00384">
    <property type="entry name" value="Molybdopterin"/>
    <property type="match status" value="1"/>
</dbReference>
<organism evidence="15 16">
    <name type="scientific">Fodinibacter luteus</name>
    <dbReference type="NCBI Taxonomy" id="552064"/>
    <lineage>
        <taxon>Bacteria</taxon>
        <taxon>Bacillati</taxon>
        <taxon>Actinomycetota</taxon>
        <taxon>Actinomycetes</taxon>
        <taxon>Micrococcales</taxon>
        <taxon>Intrasporangiaceae</taxon>
        <taxon>Fodinibacter (ex Wang et al. 2009)</taxon>
    </lineage>
</organism>
<dbReference type="EC" id="7.1.1.-" evidence="10"/>
<feature type="domain" description="4Fe-4S Mo/W bis-MGD-type" evidence="13">
    <location>
        <begin position="262"/>
        <end position="318"/>
    </location>
</feature>
<keyword evidence="6 10" id="KW-0408">Iron</keyword>
<dbReference type="SMART" id="SM00926">
    <property type="entry name" value="Molybdop_Fe4S4"/>
    <property type="match status" value="1"/>
</dbReference>
<feature type="domain" description="2Fe-2S ferredoxin-type" evidence="12">
    <location>
        <begin position="23"/>
        <end position="122"/>
    </location>
</feature>
<keyword evidence="4 10" id="KW-0479">Metal-binding</keyword>
<dbReference type="InterPro" id="IPR054351">
    <property type="entry name" value="NADH_UbQ_OxRdtase_ferredoxin"/>
</dbReference>